<evidence type="ECO:0000313" key="6">
    <source>
        <dbReference type="EMBL" id="GAG38209.1"/>
    </source>
</evidence>
<dbReference type="Gene3D" id="3.40.190.10">
    <property type="entry name" value="Periplasmic binding protein-like II"/>
    <property type="match status" value="1"/>
</dbReference>
<evidence type="ECO:0000259" key="5">
    <source>
        <dbReference type="Pfam" id="PF00496"/>
    </source>
</evidence>
<feature type="non-terminal residue" evidence="6">
    <location>
        <position position="239"/>
    </location>
</feature>
<comment type="similarity">
    <text evidence="2">Belongs to the bacterial solute-binding protein 5 family.</text>
</comment>
<dbReference type="Pfam" id="PF00496">
    <property type="entry name" value="SBP_bac_5"/>
    <property type="match status" value="1"/>
</dbReference>
<name>X0X4N7_9ZZZZ</name>
<dbReference type="GO" id="GO:0030313">
    <property type="term" value="C:cell envelope"/>
    <property type="evidence" value="ECO:0007669"/>
    <property type="project" value="UniProtKB-SubCell"/>
</dbReference>
<evidence type="ECO:0000256" key="3">
    <source>
        <dbReference type="ARBA" id="ARBA00022448"/>
    </source>
</evidence>
<dbReference type="PANTHER" id="PTHR30290:SF10">
    <property type="entry name" value="PERIPLASMIC OLIGOPEPTIDE-BINDING PROTEIN-RELATED"/>
    <property type="match status" value="1"/>
</dbReference>
<organism evidence="6">
    <name type="scientific">marine sediment metagenome</name>
    <dbReference type="NCBI Taxonomy" id="412755"/>
    <lineage>
        <taxon>unclassified sequences</taxon>
        <taxon>metagenomes</taxon>
        <taxon>ecological metagenomes</taxon>
    </lineage>
</organism>
<evidence type="ECO:0000256" key="1">
    <source>
        <dbReference type="ARBA" id="ARBA00004196"/>
    </source>
</evidence>
<dbReference type="GO" id="GO:0015833">
    <property type="term" value="P:peptide transport"/>
    <property type="evidence" value="ECO:0007669"/>
    <property type="project" value="TreeGrafter"/>
</dbReference>
<dbReference type="Gene3D" id="3.10.105.10">
    <property type="entry name" value="Dipeptide-binding Protein, Domain 3"/>
    <property type="match status" value="1"/>
</dbReference>
<protein>
    <recommendedName>
        <fullName evidence="5">Solute-binding protein family 5 domain-containing protein</fullName>
    </recommendedName>
</protein>
<dbReference type="EMBL" id="BARS01049922">
    <property type="protein sequence ID" value="GAG38209.1"/>
    <property type="molecule type" value="Genomic_DNA"/>
</dbReference>
<dbReference type="GO" id="GO:1904680">
    <property type="term" value="F:peptide transmembrane transporter activity"/>
    <property type="evidence" value="ECO:0007669"/>
    <property type="project" value="TreeGrafter"/>
</dbReference>
<dbReference type="InterPro" id="IPR000914">
    <property type="entry name" value="SBP_5_dom"/>
</dbReference>
<dbReference type="PANTHER" id="PTHR30290">
    <property type="entry name" value="PERIPLASMIC BINDING COMPONENT OF ABC TRANSPORTER"/>
    <property type="match status" value="1"/>
</dbReference>
<comment type="subcellular location">
    <subcellularLocation>
        <location evidence="1">Cell envelope</location>
    </subcellularLocation>
</comment>
<keyword evidence="3" id="KW-0813">Transport</keyword>
<evidence type="ECO:0000256" key="4">
    <source>
        <dbReference type="ARBA" id="ARBA00022729"/>
    </source>
</evidence>
<feature type="domain" description="Solute-binding protein family 5" evidence="5">
    <location>
        <begin position="1"/>
        <end position="213"/>
    </location>
</feature>
<dbReference type="Gene3D" id="3.90.76.10">
    <property type="entry name" value="Dipeptide-binding Protein, Domain 1"/>
    <property type="match status" value="1"/>
</dbReference>
<comment type="caution">
    <text evidence="6">The sequence shown here is derived from an EMBL/GenBank/DDBJ whole genome shotgun (WGS) entry which is preliminary data.</text>
</comment>
<accession>X0X4N7</accession>
<evidence type="ECO:0000256" key="2">
    <source>
        <dbReference type="ARBA" id="ARBA00005695"/>
    </source>
</evidence>
<keyword evidence="4" id="KW-0732">Signal</keyword>
<dbReference type="AlphaFoldDB" id="X0X4N7"/>
<proteinExistence type="inferred from homology"/>
<sequence length="239" mass="26081">TLEVTITRPSTTFNLLMALWPTAALRQDVIEQHGDIANSAWTEAGNLVASGPFRLAEWNHGSSIVLESNPNFWDEEMTPVLDRVVFQIIEDENTAFSAYLAGDLDAAPVPVADLRSVAGDDGFSDELQRVPMAVTFAFGFNHTGPPFDQVEARKAFCQSVDRATLVNEVQQGLGVPTTSWMPQGLDPFFVADRGQDLAFDPDSALQLVLEPGSARAAYPAVKFSYANVDPNGTRVEFMQ</sequence>
<gene>
    <name evidence="6" type="ORF">S01H1_74604</name>
</gene>
<feature type="non-terminal residue" evidence="6">
    <location>
        <position position="1"/>
    </location>
</feature>
<dbReference type="InterPro" id="IPR039424">
    <property type="entry name" value="SBP_5"/>
</dbReference>
<dbReference type="SUPFAM" id="SSF53850">
    <property type="entry name" value="Periplasmic binding protein-like II"/>
    <property type="match status" value="1"/>
</dbReference>
<reference evidence="6" key="1">
    <citation type="journal article" date="2014" name="Front. Microbiol.">
        <title>High frequency of phylogenetically diverse reductive dehalogenase-homologous genes in deep subseafloor sedimentary metagenomes.</title>
        <authorList>
            <person name="Kawai M."/>
            <person name="Futagami T."/>
            <person name="Toyoda A."/>
            <person name="Takaki Y."/>
            <person name="Nishi S."/>
            <person name="Hori S."/>
            <person name="Arai W."/>
            <person name="Tsubouchi T."/>
            <person name="Morono Y."/>
            <person name="Uchiyama I."/>
            <person name="Ito T."/>
            <person name="Fujiyama A."/>
            <person name="Inagaki F."/>
            <person name="Takami H."/>
        </authorList>
    </citation>
    <scope>NUCLEOTIDE SEQUENCE</scope>
    <source>
        <strain evidence="6">Expedition CK06-06</strain>
    </source>
</reference>